<dbReference type="PRINTS" id="PR00313">
    <property type="entry name" value="CABNDNGRPT"/>
</dbReference>
<dbReference type="NCBIfam" id="TIGR03661">
    <property type="entry name" value="T1SS_VCA0849"/>
    <property type="match status" value="1"/>
</dbReference>
<dbReference type="Gene3D" id="2.150.10.10">
    <property type="entry name" value="Serralysin-like metalloprotease, C-terminal"/>
    <property type="match status" value="1"/>
</dbReference>
<organism evidence="3 4">
    <name type="scientific">Oceanimonas baumannii</name>
    <dbReference type="NCBI Taxonomy" id="129578"/>
    <lineage>
        <taxon>Bacteria</taxon>
        <taxon>Pseudomonadati</taxon>
        <taxon>Pseudomonadota</taxon>
        <taxon>Gammaproteobacteria</taxon>
        <taxon>Aeromonadales</taxon>
        <taxon>Aeromonadaceae</taxon>
        <taxon>Oceanimonas</taxon>
    </lineage>
</organism>
<dbReference type="EMBL" id="SODO01000004">
    <property type="protein sequence ID" value="TDW59871.1"/>
    <property type="molecule type" value="Genomic_DNA"/>
</dbReference>
<protein>
    <submittedName>
        <fullName evidence="3">Secreted protein (Type I secretion substrate)</fullName>
    </submittedName>
</protein>
<evidence type="ECO:0000256" key="2">
    <source>
        <dbReference type="SAM" id="MobiDB-lite"/>
    </source>
</evidence>
<evidence type="ECO:0000256" key="1">
    <source>
        <dbReference type="ARBA" id="ARBA00022837"/>
    </source>
</evidence>
<dbReference type="Pfam" id="PF17963">
    <property type="entry name" value="Big_9"/>
    <property type="match status" value="1"/>
</dbReference>
<gene>
    <name evidence="3" type="ORF">LY04_01514</name>
</gene>
<proteinExistence type="predicted"/>
<reference evidence="3 4" key="1">
    <citation type="submission" date="2019-03" db="EMBL/GenBank/DDBJ databases">
        <title>Genomic Encyclopedia of Archaeal and Bacterial Type Strains, Phase II (KMG-II): from individual species to whole genera.</title>
        <authorList>
            <person name="Goeker M."/>
        </authorList>
    </citation>
    <scope>NUCLEOTIDE SEQUENCE [LARGE SCALE GENOMIC DNA]</scope>
    <source>
        <strain evidence="3 4">DSM 15594</strain>
    </source>
</reference>
<sequence length="549" mass="57354">DVTGVPATTTGQVDEAGLPAGTSAGDDSEKIINGSLNLQSGWSVDGAQSGTAGFGSWSVNTDGTFSYTLTQATTDVDGVAETDSFSYTATDGFGNTVTNTVVITIVDDEPNVSAQNLTIANVEGVYTVDYQLQTGADESGGITLSGVSPDGLTYNVVSQTDGSQQLTATLDGSDDIYFILTVYESGHYEFELVNPEPVVAFTKELVDLTPGGPQPSVVLPINGITATFSELLPTPDEGGVNSSSPGMGVDNNHINDDNLMKVSFSEPVYNVSFKVNNLRSGDILLWTVLGASGDVIAEGTWTPPSGTNQNEKVSFNILDPIDGSVLTYTSGSADDIKDEGIYALELGAGEGDKYRLLDITVYEQVLPEDNELIFNLDAEDGDGDTVSTSFTVFVEGGGTVEDGFTLTGTDSDEVLWGSSGNDTLLGGAGNDILNGGLGDNILTGGEGIDTFQFTDVDINSVNKITDFNIGEQDVVDISELLSGADNTNLNSYLEFSLDGSDTVLTVTPSGAGSDTQEIRFEGVDLLNGMSSADLIQSMVDDNTLQVDKT</sequence>
<feature type="region of interest" description="Disordered" evidence="2">
    <location>
        <begin position="1"/>
        <end position="26"/>
    </location>
</feature>
<dbReference type="InterPro" id="IPR010221">
    <property type="entry name" value="VCBS_dom"/>
</dbReference>
<evidence type="ECO:0000313" key="4">
    <source>
        <dbReference type="Proteomes" id="UP000295058"/>
    </source>
</evidence>
<dbReference type="SUPFAM" id="SSF51120">
    <property type="entry name" value="beta-Roll"/>
    <property type="match status" value="1"/>
</dbReference>
<dbReference type="NCBIfam" id="TIGR01965">
    <property type="entry name" value="VCBS_repeat"/>
    <property type="match status" value="1"/>
</dbReference>
<dbReference type="InterPro" id="IPR019960">
    <property type="entry name" value="T1SS_VCA0849"/>
</dbReference>
<keyword evidence="1" id="KW-0106">Calcium</keyword>
<accession>A0ABY2F0I1</accession>
<name>A0ABY2F0I1_9GAMM</name>
<comment type="caution">
    <text evidence="3">The sequence shown here is derived from an EMBL/GenBank/DDBJ whole genome shotgun (WGS) entry which is preliminary data.</text>
</comment>
<feature type="compositionally biased region" description="Polar residues" evidence="2">
    <location>
        <begin position="1"/>
        <end position="12"/>
    </location>
</feature>
<dbReference type="Proteomes" id="UP000295058">
    <property type="component" value="Unassembled WGS sequence"/>
</dbReference>
<evidence type="ECO:0000313" key="3">
    <source>
        <dbReference type="EMBL" id="TDW59871.1"/>
    </source>
</evidence>
<dbReference type="InterPro" id="IPR001343">
    <property type="entry name" value="Hemolysn_Ca-bd"/>
</dbReference>
<feature type="non-terminal residue" evidence="3">
    <location>
        <position position="1"/>
    </location>
</feature>
<dbReference type="Pfam" id="PF00353">
    <property type="entry name" value="HemolysinCabind"/>
    <property type="match status" value="1"/>
</dbReference>
<dbReference type="InterPro" id="IPR011049">
    <property type="entry name" value="Serralysin-like_metalloprot_C"/>
</dbReference>
<dbReference type="RefSeq" id="WP_134113971.1">
    <property type="nucleotide sequence ID" value="NZ_SODO01000004.1"/>
</dbReference>
<keyword evidence="4" id="KW-1185">Reference proteome</keyword>